<dbReference type="EMBL" id="AP023321">
    <property type="protein sequence ID" value="BCI60132.1"/>
    <property type="molecule type" value="Genomic_DNA"/>
</dbReference>
<keyword evidence="18" id="KW-1185">Reference proteome</keyword>
<evidence type="ECO:0000313" key="18">
    <source>
        <dbReference type="Proteomes" id="UP000593890"/>
    </source>
</evidence>
<evidence type="ECO:0000256" key="10">
    <source>
        <dbReference type="ARBA" id="ARBA00034617"/>
    </source>
</evidence>
<dbReference type="GO" id="GO:0006310">
    <property type="term" value="P:DNA recombination"/>
    <property type="evidence" value="ECO:0007669"/>
    <property type="project" value="InterPro"/>
</dbReference>
<dbReference type="GO" id="GO:0006281">
    <property type="term" value="P:DNA repair"/>
    <property type="evidence" value="ECO:0007669"/>
    <property type="project" value="TreeGrafter"/>
</dbReference>
<dbReference type="Gene3D" id="3.40.50.300">
    <property type="entry name" value="P-loop containing nucleotide triphosphate hydrolases"/>
    <property type="match status" value="2"/>
</dbReference>
<dbReference type="NCBIfam" id="TIGR00614">
    <property type="entry name" value="recQ_fam"/>
    <property type="match status" value="1"/>
</dbReference>
<keyword evidence="3" id="KW-0479">Metal-binding</keyword>
<dbReference type="SUPFAM" id="SSF52540">
    <property type="entry name" value="P-loop containing nucleoside triphosphate hydrolases"/>
    <property type="match status" value="1"/>
</dbReference>
<evidence type="ECO:0000256" key="7">
    <source>
        <dbReference type="ARBA" id="ARBA00022840"/>
    </source>
</evidence>
<gene>
    <name evidence="17" type="ORF">C12CBH8_07710</name>
</gene>
<dbReference type="GO" id="GO:0016787">
    <property type="term" value="F:hydrolase activity"/>
    <property type="evidence" value="ECO:0007669"/>
    <property type="project" value="UniProtKB-KW"/>
</dbReference>
<keyword evidence="4" id="KW-0547">Nucleotide-binding</keyword>
<dbReference type="InterPro" id="IPR044876">
    <property type="entry name" value="HRDC_dom_sf"/>
</dbReference>
<dbReference type="PROSITE" id="PS51192">
    <property type="entry name" value="HELICASE_ATP_BIND_1"/>
    <property type="match status" value="1"/>
</dbReference>
<evidence type="ECO:0000256" key="9">
    <source>
        <dbReference type="ARBA" id="ARBA00023235"/>
    </source>
</evidence>
<dbReference type="SMART" id="SM00341">
    <property type="entry name" value="HRDC"/>
    <property type="match status" value="1"/>
</dbReference>
<dbReference type="Pfam" id="PF00271">
    <property type="entry name" value="Helicase_C"/>
    <property type="match status" value="1"/>
</dbReference>
<dbReference type="GO" id="GO:0003677">
    <property type="term" value="F:DNA binding"/>
    <property type="evidence" value="ECO:0007669"/>
    <property type="project" value="UniProtKB-KW"/>
</dbReference>
<organism evidence="17 18">
    <name type="scientific">Solibaculum mannosilyticum</name>
    <dbReference type="NCBI Taxonomy" id="2780922"/>
    <lineage>
        <taxon>Bacteria</taxon>
        <taxon>Bacillati</taxon>
        <taxon>Bacillota</taxon>
        <taxon>Clostridia</taxon>
        <taxon>Eubacteriales</taxon>
        <taxon>Oscillospiraceae</taxon>
        <taxon>Solibaculum</taxon>
    </lineage>
</organism>
<dbReference type="SUPFAM" id="SSF47819">
    <property type="entry name" value="HRDC-like"/>
    <property type="match status" value="1"/>
</dbReference>
<dbReference type="PANTHER" id="PTHR13710">
    <property type="entry name" value="DNA HELICASE RECQ FAMILY MEMBER"/>
    <property type="match status" value="1"/>
</dbReference>
<dbReference type="RefSeq" id="WP_215533600.1">
    <property type="nucleotide sequence ID" value="NZ_AP023321.1"/>
</dbReference>
<evidence type="ECO:0000256" key="8">
    <source>
        <dbReference type="ARBA" id="ARBA00023125"/>
    </source>
</evidence>
<comment type="similarity">
    <text evidence="2">Belongs to the helicase family. RecQ subfamily.</text>
</comment>
<dbReference type="GO" id="GO:0043590">
    <property type="term" value="C:bacterial nucleoid"/>
    <property type="evidence" value="ECO:0007669"/>
    <property type="project" value="TreeGrafter"/>
</dbReference>
<dbReference type="GO" id="GO:0043138">
    <property type="term" value="F:3'-5' DNA helicase activity"/>
    <property type="evidence" value="ECO:0007669"/>
    <property type="project" value="UniProtKB-EC"/>
</dbReference>
<evidence type="ECO:0000259" key="16">
    <source>
        <dbReference type="PROSITE" id="PS51194"/>
    </source>
</evidence>
<evidence type="ECO:0000256" key="6">
    <source>
        <dbReference type="ARBA" id="ARBA00022806"/>
    </source>
</evidence>
<evidence type="ECO:0000259" key="15">
    <source>
        <dbReference type="PROSITE" id="PS51192"/>
    </source>
</evidence>
<dbReference type="InterPro" id="IPR011545">
    <property type="entry name" value="DEAD/DEAH_box_helicase_dom"/>
</dbReference>
<dbReference type="GO" id="GO:0009378">
    <property type="term" value="F:four-way junction helicase activity"/>
    <property type="evidence" value="ECO:0007669"/>
    <property type="project" value="TreeGrafter"/>
</dbReference>
<keyword evidence="8" id="KW-0238">DNA-binding</keyword>
<dbReference type="PANTHER" id="PTHR13710:SF105">
    <property type="entry name" value="ATP-DEPENDENT DNA HELICASE Q1"/>
    <property type="match status" value="1"/>
</dbReference>
<feature type="domain" description="Helicase ATP-binding" evidence="15">
    <location>
        <begin position="32"/>
        <end position="201"/>
    </location>
</feature>
<dbReference type="InterPro" id="IPR027417">
    <property type="entry name" value="P-loop_NTPase"/>
</dbReference>
<dbReference type="KEGG" id="sman:C12CBH8_07710"/>
<dbReference type="InterPro" id="IPR004589">
    <property type="entry name" value="DNA_helicase_ATP-dep_RecQ"/>
</dbReference>
<dbReference type="FunFam" id="3.40.50.300:FF:000296">
    <property type="entry name" value="ATP-dependent DNA helicase RecQ"/>
    <property type="match status" value="1"/>
</dbReference>
<dbReference type="Pfam" id="PF16124">
    <property type="entry name" value="RecQ_Zn_bind"/>
    <property type="match status" value="1"/>
</dbReference>
<evidence type="ECO:0000259" key="14">
    <source>
        <dbReference type="PROSITE" id="PS50967"/>
    </source>
</evidence>
<dbReference type="AlphaFoldDB" id="A0A7I8D330"/>
<proteinExistence type="inferred from homology"/>
<feature type="domain" description="Helicase C-terminal" evidence="16">
    <location>
        <begin position="227"/>
        <end position="371"/>
    </location>
</feature>
<dbReference type="SMART" id="SM00490">
    <property type="entry name" value="HELICc"/>
    <property type="match status" value="1"/>
</dbReference>
<dbReference type="GO" id="GO:0046872">
    <property type="term" value="F:metal ion binding"/>
    <property type="evidence" value="ECO:0007669"/>
    <property type="project" value="UniProtKB-KW"/>
</dbReference>
<dbReference type="InterPro" id="IPR014001">
    <property type="entry name" value="Helicase_ATP-bd"/>
</dbReference>
<dbReference type="EC" id="5.6.2.4" evidence="11"/>
<evidence type="ECO:0000256" key="2">
    <source>
        <dbReference type="ARBA" id="ARBA00005446"/>
    </source>
</evidence>
<keyword evidence="7" id="KW-0067">ATP-binding</keyword>
<comment type="catalytic activity">
    <reaction evidence="10">
        <text>Couples ATP hydrolysis with the unwinding of duplex DNA by translocating in the 3'-5' direction.</text>
        <dbReference type="EC" id="5.6.2.4"/>
    </reaction>
</comment>
<keyword evidence="5" id="KW-0378">Hydrolase</keyword>
<dbReference type="Pfam" id="PF00570">
    <property type="entry name" value="HRDC"/>
    <property type="match status" value="1"/>
</dbReference>
<dbReference type="InterPro" id="IPR002121">
    <property type="entry name" value="HRDC_dom"/>
</dbReference>
<keyword evidence="6" id="KW-0347">Helicase</keyword>
<accession>A0A7I8D330</accession>
<comment type="cofactor">
    <cofactor evidence="1">
        <name>Mg(2+)</name>
        <dbReference type="ChEBI" id="CHEBI:18420"/>
    </cofactor>
</comment>
<sequence length="514" mass="57836">MTLSPDLTEQKYSTLKQIFGYDSFRPGQEDIVNHLLGQGDALAVMPTGAGKSICYQLPALLMPGVTVVVSPLISLMKDQVQALIQMGVRAAYINSSLTEGQCRKALSNASQGMYKIIYVAPERLLTPSFLRFAHSISISLLCVDEAHCVSQWGQDFRPSYLQIREFIAALPNRPPVGAFTATATAHVRKDILQMLDLQDPLEVITGFDRPNLYFEVQRLQDRDKMAALKVYLDAHPDRCGIVYCSTRKKVDQVYTHLTDMGVSAARYHAGLEDSLRQQNQDDFLFDKVRVMVATNAFGMGIDKSNVGFVVHYNMPLDLESYYQEAGRAGRDGQPADCILLYSASDVRTGNFLIDNSSPKAGVDQEELEALRNRQRERLKQMTFYCHSKYCLRGEMLRYFGQRQKQPCGNCSICLPGQEKANVVAVRAAQEKKRIQVEEKNLDPELWQTLKKLRLDLARRAGVPAFVVFTDATLRQMCALCPTTEQQFLQVPGVGARKCQQYSKYFLPLFKAYKG</sequence>
<dbReference type="Proteomes" id="UP000593890">
    <property type="component" value="Chromosome"/>
</dbReference>
<dbReference type="PROSITE" id="PS50967">
    <property type="entry name" value="HRDC"/>
    <property type="match status" value="1"/>
</dbReference>
<dbReference type="GO" id="GO:0005524">
    <property type="term" value="F:ATP binding"/>
    <property type="evidence" value="ECO:0007669"/>
    <property type="project" value="UniProtKB-KW"/>
</dbReference>
<dbReference type="GO" id="GO:0030894">
    <property type="term" value="C:replisome"/>
    <property type="evidence" value="ECO:0007669"/>
    <property type="project" value="TreeGrafter"/>
</dbReference>
<dbReference type="InterPro" id="IPR010997">
    <property type="entry name" value="HRDC-like_sf"/>
</dbReference>
<dbReference type="InterPro" id="IPR032284">
    <property type="entry name" value="RecQ_Zn-bd"/>
</dbReference>
<keyword evidence="9" id="KW-0413">Isomerase</keyword>
<dbReference type="GO" id="GO:0005737">
    <property type="term" value="C:cytoplasm"/>
    <property type="evidence" value="ECO:0007669"/>
    <property type="project" value="TreeGrafter"/>
</dbReference>
<evidence type="ECO:0000256" key="4">
    <source>
        <dbReference type="ARBA" id="ARBA00022741"/>
    </source>
</evidence>
<evidence type="ECO:0000256" key="11">
    <source>
        <dbReference type="ARBA" id="ARBA00034808"/>
    </source>
</evidence>
<dbReference type="PROSITE" id="PS51194">
    <property type="entry name" value="HELICASE_CTER"/>
    <property type="match status" value="1"/>
</dbReference>
<evidence type="ECO:0000256" key="13">
    <source>
        <dbReference type="ARBA" id="ARBA00044550"/>
    </source>
</evidence>
<evidence type="ECO:0000256" key="3">
    <source>
        <dbReference type="ARBA" id="ARBA00022723"/>
    </source>
</evidence>
<evidence type="ECO:0000313" key="17">
    <source>
        <dbReference type="EMBL" id="BCI60132.1"/>
    </source>
</evidence>
<evidence type="ECO:0000256" key="12">
    <source>
        <dbReference type="ARBA" id="ARBA00044535"/>
    </source>
</evidence>
<dbReference type="InterPro" id="IPR001650">
    <property type="entry name" value="Helicase_C-like"/>
</dbReference>
<dbReference type="SMART" id="SM00487">
    <property type="entry name" value="DEXDc"/>
    <property type="match status" value="1"/>
</dbReference>
<name>A0A7I8D330_9FIRM</name>
<reference evidence="18" key="1">
    <citation type="submission" date="2020-07" db="EMBL/GenBank/DDBJ databases">
        <title>Complete genome sequencing of Clostridia bacterium strain 12CBH8.</title>
        <authorList>
            <person name="Sakamoto M."/>
            <person name="Murakami T."/>
            <person name="Mori H."/>
        </authorList>
    </citation>
    <scope>NUCLEOTIDE SEQUENCE [LARGE SCALE GENOMIC DNA]</scope>
    <source>
        <strain evidence="18">12CBH8</strain>
    </source>
</reference>
<dbReference type="Gene3D" id="1.10.150.80">
    <property type="entry name" value="HRDC domain"/>
    <property type="match status" value="1"/>
</dbReference>
<dbReference type="CDD" id="cd17920">
    <property type="entry name" value="DEXHc_RecQ"/>
    <property type="match status" value="1"/>
</dbReference>
<evidence type="ECO:0000256" key="1">
    <source>
        <dbReference type="ARBA" id="ARBA00001946"/>
    </source>
</evidence>
<feature type="domain" description="HRDC" evidence="14">
    <location>
        <begin position="439"/>
        <end position="514"/>
    </location>
</feature>
<evidence type="ECO:0000256" key="5">
    <source>
        <dbReference type="ARBA" id="ARBA00022801"/>
    </source>
</evidence>
<dbReference type="Pfam" id="PF00270">
    <property type="entry name" value="DEAD"/>
    <property type="match status" value="1"/>
</dbReference>
<dbReference type="CDD" id="cd18794">
    <property type="entry name" value="SF2_C_RecQ"/>
    <property type="match status" value="1"/>
</dbReference>
<protein>
    <recommendedName>
        <fullName evidence="12">ATP-dependent DNA helicase RecQ</fullName>
        <ecNumber evidence="11">5.6.2.4</ecNumber>
    </recommendedName>
    <alternativeName>
        <fullName evidence="13">DNA 3'-5' helicase RecQ</fullName>
    </alternativeName>
</protein>